<keyword evidence="4 7" id="KW-0812">Transmembrane</keyword>
<organism evidence="8 9">
    <name type="scientific">Roseateles rivi</name>
    <dbReference type="NCBI Taxonomy" id="3299028"/>
    <lineage>
        <taxon>Bacteria</taxon>
        <taxon>Pseudomonadati</taxon>
        <taxon>Pseudomonadota</taxon>
        <taxon>Betaproteobacteria</taxon>
        <taxon>Burkholderiales</taxon>
        <taxon>Sphaerotilaceae</taxon>
        <taxon>Roseateles</taxon>
    </lineage>
</organism>
<dbReference type="RefSeq" id="WP_394463133.1">
    <property type="nucleotide sequence ID" value="NZ_JBIGHZ010000006.1"/>
</dbReference>
<evidence type="ECO:0000256" key="4">
    <source>
        <dbReference type="ARBA" id="ARBA00022692"/>
    </source>
</evidence>
<protein>
    <submittedName>
        <fullName evidence="8">Chromate transporter</fullName>
    </submittedName>
</protein>
<feature type="transmembrane region" description="Helical" evidence="7">
    <location>
        <begin position="20"/>
        <end position="40"/>
    </location>
</feature>
<dbReference type="Pfam" id="PF02417">
    <property type="entry name" value="Chromate_transp"/>
    <property type="match status" value="1"/>
</dbReference>
<evidence type="ECO:0000256" key="6">
    <source>
        <dbReference type="ARBA" id="ARBA00023136"/>
    </source>
</evidence>
<keyword evidence="3" id="KW-1003">Cell membrane</keyword>
<dbReference type="EMBL" id="JBIGHZ010000006">
    <property type="protein sequence ID" value="MFG6449679.1"/>
    <property type="molecule type" value="Genomic_DNA"/>
</dbReference>
<dbReference type="InterPro" id="IPR003370">
    <property type="entry name" value="Chromate_transpt"/>
</dbReference>
<feature type="transmembrane region" description="Helical" evidence="7">
    <location>
        <begin position="61"/>
        <end position="84"/>
    </location>
</feature>
<feature type="transmembrane region" description="Helical" evidence="7">
    <location>
        <begin position="188"/>
        <end position="204"/>
    </location>
</feature>
<evidence type="ECO:0000256" key="1">
    <source>
        <dbReference type="ARBA" id="ARBA00004651"/>
    </source>
</evidence>
<sequence length="205" mass="21802">MNELLHTLGLIQPDGAQLQALWLHYLMLSFLSIGGAITTAPEMHRFLVQERGWLTDTQFSGGIALAQAAPGPNILFVAVLGFQVAGLPGALATMSGIMLPSATLVLVATRWAREHQQHIGVRAFTLGLQPLTLGLMLTTGLVMARPYFAAHGQALLTQGSAALRQPQLWCALALLLATVVLALRTRLSLLWLIAVGGVVGALGWV</sequence>
<name>A0ABW7FZD8_9BURK</name>
<comment type="similarity">
    <text evidence="2">Belongs to the chromate ion transporter (CHR) (TC 2.A.51) family.</text>
</comment>
<evidence type="ECO:0000256" key="7">
    <source>
        <dbReference type="SAM" id="Phobius"/>
    </source>
</evidence>
<feature type="transmembrane region" description="Helical" evidence="7">
    <location>
        <begin position="124"/>
        <end position="146"/>
    </location>
</feature>
<dbReference type="PANTHER" id="PTHR43663">
    <property type="entry name" value="CHROMATE TRANSPORT PROTEIN-RELATED"/>
    <property type="match status" value="1"/>
</dbReference>
<feature type="transmembrane region" description="Helical" evidence="7">
    <location>
        <begin position="166"/>
        <end position="183"/>
    </location>
</feature>
<accession>A0ABW7FZD8</accession>
<keyword evidence="6 7" id="KW-0472">Membrane</keyword>
<reference evidence="8 9" key="1">
    <citation type="submission" date="2024-08" db="EMBL/GenBank/DDBJ databases">
        <authorList>
            <person name="Lu H."/>
        </authorList>
    </citation>
    <scope>NUCLEOTIDE SEQUENCE [LARGE SCALE GENOMIC DNA]</scope>
    <source>
        <strain evidence="8 9">BYS180W</strain>
    </source>
</reference>
<gene>
    <name evidence="8" type="ORF">ACG0Z6_15755</name>
</gene>
<comment type="subcellular location">
    <subcellularLocation>
        <location evidence="1">Cell membrane</location>
        <topology evidence="1">Multi-pass membrane protein</topology>
    </subcellularLocation>
</comment>
<keyword evidence="9" id="KW-1185">Reference proteome</keyword>
<dbReference type="PANTHER" id="PTHR43663:SF1">
    <property type="entry name" value="CHROMATE TRANSPORTER"/>
    <property type="match status" value="1"/>
</dbReference>
<comment type="caution">
    <text evidence="8">The sequence shown here is derived from an EMBL/GenBank/DDBJ whole genome shotgun (WGS) entry which is preliminary data.</text>
</comment>
<evidence type="ECO:0000313" key="8">
    <source>
        <dbReference type="EMBL" id="MFG6449679.1"/>
    </source>
</evidence>
<evidence type="ECO:0000256" key="3">
    <source>
        <dbReference type="ARBA" id="ARBA00022475"/>
    </source>
</evidence>
<keyword evidence="5 7" id="KW-1133">Transmembrane helix</keyword>
<feature type="transmembrane region" description="Helical" evidence="7">
    <location>
        <begin position="90"/>
        <end position="112"/>
    </location>
</feature>
<evidence type="ECO:0000313" key="9">
    <source>
        <dbReference type="Proteomes" id="UP001606099"/>
    </source>
</evidence>
<dbReference type="Proteomes" id="UP001606099">
    <property type="component" value="Unassembled WGS sequence"/>
</dbReference>
<evidence type="ECO:0000256" key="5">
    <source>
        <dbReference type="ARBA" id="ARBA00022989"/>
    </source>
</evidence>
<proteinExistence type="inferred from homology"/>
<dbReference type="InterPro" id="IPR052518">
    <property type="entry name" value="CHR_Transporter"/>
</dbReference>
<evidence type="ECO:0000256" key="2">
    <source>
        <dbReference type="ARBA" id="ARBA00005262"/>
    </source>
</evidence>